<dbReference type="EMBL" id="JAODUP010000056">
    <property type="protein sequence ID" value="KAK2165026.1"/>
    <property type="molecule type" value="Genomic_DNA"/>
</dbReference>
<feature type="compositionally biased region" description="Low complexity" evidence="1">
    <location>
        <begin position="123"/>
        <end position="137"/>
    </location>
</feature>
<dbReference type="SMART" id="SM00384">
    <property type="entry name" value="AT_hook"/>
    <property type="match status" value="3"/>
</dbReference>
<accession>A0AAD9NE77</accession>
<proteinExistence type="predicted"/>
<dbReference type="GO" id="GO:0005739">
    <property type="term" value="C:mitochondrion"/>
    <property type="evidence" value="ECO:0007669"/>
    <property type="project" value="TreeGrafter"/>
</dbReference>
<reference evidence="2" key="1">
    <citation type="journal article" date="2023" name="Mol. Biol. Evol.">
        <title>Third-Generation Sequencing Reveals the Adaptive Role of the Epigenome in Three Deep-Sea Polychaetes.</title>
        <authorList>
            <person name="Perez M."/>
            <person name="Aroh O."/>
            <person name="Sun Y."/>
            <person name="Lan Y."/>
            <person name="Juniper S.K."/>
            <person name="Young C.R."/>
            <person name="Angers B."/>
            <person name="Qian P.Y."/>
        </authorList>
    </citation>
    <scope>NUCLEOTIDE SEQUENCE</scope>
    <source>
        <strain evidence="2">P08H-3</strain>
    </source>
</reference>
<evidence type="ECO:0000313" key="3">
    <source>
        <dbReference type="Proteomes" id="UP001208570"/>
    </source>
</evidence>
<feature type="compositionally biased region" description="Polar residues" evidence="1">
    <location>
        <begin position="78"/>
        <end position="89"/>
    </location>
</feature>
<dbReference type="PRINTS" id="PR00929">
    <property type="entry name" value="ATHOOK"/>
</dbReference>
<protein>
    <submittedName>
        <fullName evidence="2">Uncharacterized protein</fullName>
    </submittedName>
</protein>
<comment type="caution">
    <text evidence="2">The sequence shown here is derived from an EMBL/GenBank/DDBJ whole genome shotgun (WGS) entry which is preliminary data.</text>
</comment>
<dbReference type="GO" id="GO:0008297">
    <property type="term" value="F:single-stranded DNA exodeoxyribonuclease activity"/>
    <property type="evidence" value="ECO:0007669"/>
    <property type="project" value="TreeGrafter"/>
</dbReference>
<name>A0AAD9NE77_9ANNE</name>
<dbReference type="GO" id="GO:0006264">
    <property type="term" value="P:mitochondrial DNA replication"/>
    <property type="evidence" value="ECO:0007669"/>
    <property type="project" value="TreeGrafter"/>
</dbReference>
<dbReference type="PANTHER" id="PTHR31340">
    <property type="entry name" value="MITOCHONDRIAL GENOME MAINTENANCE EXONUCLEASE 1"/>
    <property type="match status" value="1"/>
</dbReference>
<dbReference type="Pfam" id="PF02178">
    <property type="entry name" value="AT_hook"/>
    <property type="match status" value="3"/>
</dbReference>
<feature type="region of interest" description="Disordered" evidence="1">
    <location>
        <begin position="67"/>
        <end position="243"/>
    </location>
</feature>
<dbReference type="GO" id="GO:0003677">
    <property type="term" value="F:DNA binding"/>
    <property type="evidence" value="ECO:0007669"/>
    <property type="project" value="InterPro"/>
</dbReference>
<keyword evidence="3" id="KW-1185">Reference proteome</keyword>
<organism evidence="2 3">
    <name type="scientific">Paralvinella palmiformis</name>
    <dbReference type="NCBI Taxonomy" id="53620"/>
    <lineage>
        <taxon>Eukaryota</taxon>
        <taxon>Metazoa</taxon>
        <taxon>Spiralia</taxon>
        <taxon>Lophotrochozoa</taxon>
        <taxon>Annelida</taxon>
        <taxon>Polychaeta</taxon>
        <taxon>Sedentaria</taxon>
        <taxon>Canalipalpata</taxon>
        <taxon>Terebellida</taxon>
        <taxon>Terebelliformia</taxon>
        <taxon>Alvinellidae</taxon>
        <taxon>Paralvinella</taxon>
    </lineage>
</organism>
<evidence type="ECO:0000313" key="2">
    <source>
        <dbReference type="EMBL" id="KAK2165026.1"/>
    </source>
</evidence>
<dbReference type="AlphaFoldDB" id="A0AAD9NE77"/>
<dbReference type="InterPro" id="IPR017956">
    <property type="entry name" value="AT_hook_DNA-bd_motif"/>
</dbReference>
<feature type="compositionally biased region" description="Polar residues" evidence="1">
    <location>
        <begin position="192"/>
        <end position="203"/>
    </location>
</feature>
<dbReference type="PANTHER" id="PTHR31340:SF3">
    <property type="entry name" value="MITOCHONDRIAL GENOME MAINTENANCE EXONUCLEASE 1"/>
    <property type="match status" value="1"/>
</dbReference>
<evidence type="ECO:0000256" key="1">
    <source>
        <dbReference type="SAM" id="MobiDB-lite"/>
    </source>
</evidence>
<feature type="compositionally biased region" description="Acidic residues" evidence="1">
    <location>
        <begin position="105"/>
        <end position="115"/>
    </location>
</feature>
<sequence length="428" mass="48377">MSALCLTNVRRLYSLKKACVCFCETPNRHVTLGVVSNKQPKETVDAIIQMRKENLELFGKLLKTTKNQSGKELEESTNDGSAKTDSQTQPRKKRGRPKKIKTEDLSEVENGEALELDSRTDSQQKQTETESSTDTESNQVLHSEAKKRGRPKKDKTLPETVSKVNNEETVEPKKRGRPKKVKSPDSEDNESNKIYTNCKTSAPPSDELDGAKAEITTSEPYNTTKDTNKSEEQLNNGGDSIGKNSKVLYVADEDEQVTASSPSLTSLLAFPFFHPTKREYFVSVPKVPEIYIPGYSERAKSDNPFFPSVGTILGATQPPESRMMLKRWRENLVKEMGEEGFQKYQKELLARGSNFHTVIEHYLKGDPEPDSQLKEENCGYWESAQTVLRDITDVQSVEKIILHRDLCYKGQFDCIASYRWVSLIFLSI</sequence>
<dbReference type="Proteomes" id="UP001208570">
    <property type="component" value="Unassembled WGS sequence"/>
</dbReference>
<feature type="compositionally biased region" description="Polar residues" evidence="1">
    <location>
        <begin position="215"/>
        <end position="225"/>
    </location>
</feature>
<feature type="compositionally biased region" description="Basic residues" evidence="1">
    <location>
        <begin position="90"/>
        <end position="99"/>
    </location>
</feature>
<gene>
    <name evidence="2" type="ORF">LSH36_56g07003</name>
</gene>